<organism evidence="11 12">
    <name type="scientific">Actinomadura rugatobispora</name>
    <dbReference type="NCBI Taxonomy" id="1994"/>
    <lineage>
        <taxon>Bacteria</taxon>
        <taxon>Bacillati</taxon>
        <taxon>Actinomycetota</taxon>
        <taxon>Actinomycetes</taxon>
        <taxon>Streptosporangiales</taxon>
        <taxon>Thermomonosporaceae</taxon>
        <taxon>Actinomadura</taxon>
    </lineage>
</organism>
<dbReference type="InterPro" id="IPR006091">
    <property type="entry name" value="Acyl-CoA_Oxase/DH_mid-dom"/>
</dbReference>
<feature type="domain" description="Acyl-CoA dehydrogenase/oxidase N-terminal" evidence="10">
    <location>
        <begin position="4"/>
        <end position="122"/>
    </location>
</feature>
<dbReference type="EMBL" id="JBHSON010000156">
    <property type="protein sequence ID" value="MFC5754462.1"/>
    <property type="molecule type" value="Genomic_DNA"/>
</dbReference>
<dbReference type="SUPFAM" id="SSF56645">
    <property type="entry name" value="Acyl-CoA dehydrogenase NM domain-like"/>
    <property type="match status" value="1"/>
</dbReference>
<dbReference type="Gene3D" id="1.20.140.10">
    <property type="entry name" value="Butyryl-CoA Dehydrogenase, subunit A, domain 3"/>
    <property type="match status" value="1"/>
</dbReference>
<feature type="domain" description="Acyl-CoA oxidase/dehydrogenase middle" evidence="9">
    <location>
        <begin position="126"/>
        <end position="220"/>
    </location>
</feature>
<comment type="caution">
    <text evidence="11">The sequence shown here is derived from an EMBL/GenBank/DDBJ whole genome shotgun (WGS) entry which is preliminary data.</text>
</comment>
<dbReference type="InterPro" id="IPR036250">
    <property type="entry name" value="AcylCo_DH-like_C"/>
</dbReference>
<dbReference type="Pfam" id="PF02771">
    <property type="entry name" value="Acyl-CoA_dh_N"/>
    <property type="match status" value="1"/>
</dbReference>
<dbReference type="InterPro" id="IPR052161">
    <property type="entry name" value="Mycobact_Acyl-CoA_DH"/>
</dbReference>
<keyword evidence="12" id="KW-1185">Reference proteome</keyword>
<dbReference type="Gene3D" id="1.10.540.10">
    <property type="entry name" value="Acyl-CoA dehydrogenase/oxidase, N-terminal domain"/>
    <property type="match status" value="1"/>
</dbReference>
<evidence type="ECO:0000259" key="8">
    <source>
        <dbReference type="Pfam" id="PF00441"/>
    </source>
</evidence>
<evidence type="ECO:0000256" key="6">
    <source>
        <dbReference type="RuleBase" id="RU362125"/>
    </source>
</evidence>
<sequence>MTTTESVESFRARARAWLADNMPRIDPNAPHLSGDDPAHWVRARELQQKLYAGGFAGICFPAEYGGLGLPHAYQQAFSEEADGYEMPIVLNIPSFSICCATLLEAGSEEQKRRHIGAAIRGEEVLCQFLSEPSGGSDLAGLLTRGVRDGENWIINGAKVWSTFAYGADYGLCLVRTDPDKPKHEGLTMFLMPTRAPGLTMNRIRMADGTDEFCEEFFDNVVLGPEHVVGQVNDGWTVASRQLYHERTAVGGGSIFTSGYAQPPTRPRPDILDLARRSGRGDEPEVRRRVGEAIAMTVVHRQLVDRVSAGIAGGHLPPAAASVPRLFHAEESESHADATVQVSGAAIGVGAEGDEFDYASLHFLCRQAGSLGGGSSEMARNLISERLLGMPREHAADRGVPFNQIKRGDR</sequence>
<protein>
    <submittedName>
        <fullName evidence="11">Acyl-CoA dehydrogenase family protein</fullName>
    </submittedName>
</protein>
<name>A0ABW1AIW2_9ACTN</name>
<evidence type="ECO:0000256" key="5">
    <source>
        <dbReference type="ARBA" id="ARBA00023002"/>
    </source>
</evidence>
<evidence type="ECO:0000259" key="9">
    <source>
        <dbReference type="Pfam" id="PF02770"/>
    </source>
</evidence>
<dbReference type="InterPro" id="IPR046373">
    <property type="entry name" value="Acyl-CoA_Oxase/DH_mid-dom_sf"/>
</dbReference>
<evidence type="ECO:0000313" key="12">
    <source>
        <dbReference type="Proteomes" id="UP001596074"/>
    </source>
</evidence>
<keyword evidence="5 6" id="KW-0560">Oxidoreductase</keyword>
<gene>
    <name evidence="11" type="ORF">ACFPZN_53375</name>
</gene>
<accession>A0ABW1AIW2</accession>
<keyword evidence="4 6" id="KW-0274">FAD</keyword>
<evidence type="ECO:0000256" key="2">
    <source>
        <dbReference type="ARBA" id="ARBA00009347"/>
    </source>
</evidence>
<comment type="similarity">
    <text evidence="2 6">Belongs to the acyl-CoA dehydrogenase family.</text>
</comment>
<feature type="region of interest" description="Disordered" evidence="7">
    <location>
        <begin position="254"/>
        <end position="285"/>
    </location>
</feature>
<proteinExistence type="inferred from homology"/>
<dbReference type="PANTHER" id="PTHR43292">
    <property type="entry name" value="ACYL-COA DEHYDROGENASE"/>
    <property type="match status" value="1"/>
</dbReference>
<dbReference type="SUPFAM" id="SSF47203">
    <property type="entry name" value="Acyl-CoA dehydrogenase C-terminal domain-like"/>
    <property type="match status" value="1"/>
</dbReference>
<dbReference type="PANTHER" id="PTHR43292:SF3">
    <property type="entry name" value="ACYL-COA DEHYDROGENASE FADE29"/>
    <property type="match status" value="1"/>
</dbReference>
<dbReference type="Pfam" id="PF00441">
    <property type="entry name" value="Acyl-CoA_dh_1"/>
    <property type="match status" value="1"/>
</dbReference>
<keyword evidence="3 6" id="KW-0285">Flavoprotein</keyword>
<evidence type="ECO:0000259" key="10">
    <source>
        <dbReference type="Pfam" id="PF02771"/>
    </source>
</evidence>
<dbReference type="Gene3D" id="2.40.110.10">
    <property type="entry name" value="Butyryl-CoA Dehydrogenase, subunit A, domain 2"/>
    <property type="match status" value="1"/>
</dbReference>
<dbReference type="Pfam" id="PF02770">
    <property type="entry name" value="Acyl-CoA_dh_M"/>
    <property type="match status" value="1"/>
</dbReference>
<feature type="compositionally biased region" description="Basic and acidic residues" evidence="7">
    <location>
        <begin position="266"/>
        <end position="285"/>
    </location>
</feature>
<feature type="domain" description="Acyl-CoA dehydrogenase/oxidase C-terminal" evidence="8">
    <location>
        <begin position="232"/>
        <end position="387"/>
    </location>
</feature>
<dbReference type="InterPro" id="IPR037069">
    <property type="entry name" value="AcylCoA_DH/ox_N_sf"/>
</dbReference>
<dbReference type="InterPro" id="IPR013786">
    <property type="entry name" value="AcylCoA_DH/ox_N"/>
</dbReference>
<dbReference type="Proteomes" id="UP001596074">
    <property type="component" value="Unassembled WGS sequence"/>
</dbReference>
<dbReference type="RefSeq" id="WP_378292586.1">
    <property type="nucleotide sequence ID" value="NZ_JBHSON010000156.1"/>
</dbReference>
<dbReference type="InterPro" id="IPR009100">
    <property type="entry name" value="AcylCoA_DH/oxidase_NM_dom_sf"/>
</dbReference>
<dbReference type="InterPro" id="IPR009075">
    <property type="entry name" value="AcylCo_DH/oxidase_C"/>
</dbReference>
<reference evidence="12" key="1">
    <citation type="journal article" date="2019" name="Int. J. Syst. Evol. Microbiol.">
        <title>The Global Catalogue of Microorganisms (GCM) 10K type strain sequencing project: providing services to taxonomists for standard genome sequencing and annotation.</title>
        <authorList>
            <consortium name="The Broad Institute Genomics Platform"/>
            <consortium name="The Broad Institute Genome Sequencing Center for Infectious Disease"/>
            <person name="Wu L."/>
            <person name="Ma J."/>
        </authorList>
    </citation>
    <scope>NUCLEOTIDE SEQUENCE [LARGE SCALE GENOMIC DNA]</scope>
    <source>
        <strain evidence="12">KCTC 42087</strain>
    </source>
</reference>
<evidence type="ECO:0000256" key="3">
    <source>
        <dbReference type="ARBA" id="ARBA00022630"/>
    </source>
</evidence>
<evidence type="ECO:0000313" key="11">
    <source>
        <dbReference type="EMBL" id="MFC5754462.1"/>
    </source>
</evidence>
<evidence type="ECO:0000256" key="1">
    <source>
        <dbReference type="ARBA" id="ARBA00001974"/>
    </source>
</evidence>
<comment type="cofactor">
    <cofactor evidence="1 6">
        <name>FAD</name>
        <dbReference type="ChEBI" id="CHEBI:57692"/>
    </cofactor>
</comment>
<evidence type="ECO:0000256" key="4">
    <source>
        <dbReference type="ARBA" id="ARBA00022827"/>
    </source>
</evidence>
<evidence type="ECO:0000256" key="7">
    <source>
        <dbReference type="SAM" id="MobiDB-lite"/>
    </source>
</evidence>